<dbReference type="PANTHER" id="PTHR44167">
    <property type="entry name" value="OVARIAN-SPECIFIC SERINE/THREONINE-PROTEIN KINASE LOK-RELATED"/>
    <property type="match status" value="1"/>
</dbReference>
<organism evidence="2 3">
    <name type="scientific">Oopsacas minuta</name>
    <dbReference type="NCBI Taxonomy" id="111878"/>
    <lineage>
        <taxon>Eukaryota</taxon>
        <taxon>Metazoa</taxon>
        <taxon>Porifera</taxon>
        <taxon>Hexactinellida</taxon>
        <taxon>Hexasterophora</taxon>
        <taxon>Lyssacinosida</taxon>
        <taxon>Leucopsacidae</taxon>
        <taxon>Oopsacas</taxon>
    </lineage>
</organism>
<name>A0AAV7JQB9_9METZ</name>
<dbReference type="GO" id="GO:0004674">
    <property type="term" value="F:protein serine/threonine kinase activity"/>
    <property type="evidence" value="ECO:0007669"/>
    <property type="project" value="TreeGrafter"/>
</dbReference>
<comment type="caution">
    <text evidence="2">The sequence shown here is derived from an EMBL/GenBank/DDBJ whole genome shotgun (WGS) entry which is preliminary data.</text>
</comment>
<dbReference type="GO" id="GO:0005524">
    <property type="term" value="F:ATP binding"/>
    <property type="evidence" value="ECO:0007669"/>
    <property type="project" value="InterPro"/>
</dbReference>
<feature type="domain" description="Protein kinase" evidence="1">
    <location>
        <begin position="1"/>
        <end position="234"/>
    </location>
</feature>
<dbReference type="PANTHER" id="PTHR44167:SF24">
    <property type="entry name" value="SERINE_THREONINE-PROTEIN KINASE CHK2"/>
    <property type="match status" value="1"/>
</dbReference>
<dbReference type="AlphaFoldDB" id="A0AAV7JQB9"/>
<dbReference type="Pfam" id="PF00069">
    <property type="entry name" value="Pkinase"/>
    <property type="match status" value="1"/>
</dbReference>
<dbReference type="EMBL" id="JAKMXF010000308">
    <property type="protein sequence ID" value="KAI6651044.1"/>
    <property type="molecule type" value="Genomic_DNA"/>
</dbReference>
<gene>
    <name evidence="2" type="ORF">LOD99_5621</name>
</gene>
<dbReference type="GO" id="GO:0005737">
    <property type="term" value="C:cytoplasm"/>
    <property type="evidence" value="ECO:0007669"/>
    <property type="project" value="TreeGrafter"/>
</dbReference>
<dbReference type="GO" id="GO:0044773">
    <property type="term" value="P:mitotic DNA damage checkpoint signaling"/>
    <property type="evidence" value="ECO:0007669"/>
    <property type="project" value="TreeGrafter"/>
</dbReference>
<evidence type="ECO:0000313" key="3">
    <source>
        <dbReference type="Proteomes" id="UP001165289"/>
    </source>
</evidence>
<accession>A0AAV7JQB9</accession>
<dbReference type="PROSITE" id="PS50011">
    <property type="entry name" value="PROTEIN_KINASE_DOM"/>
    <property type="match status" value="1"/>
</dbReference>
<dbReference type="Gene3D" id="1.10.510.10">
    <property type="entry name" value="Transferase(Phosphotransferase) domain 1"/>
    <property type="match status" value="1"/>
</dbReference>
<reference evidence="2 3" key="1">
    <citation type="journal article" date="2023" name="BMC Biol.">
        <title>The compact genome of the sponge Oopsacas minuta (Hexactinellida) is lacking key metazoan core genes.</title>
        <authorList>
            <person name="Santini S."/>
            <person name="Schenkelaars Q."/>
            <person name="Jourda C."/>
            <person name="Duchesne M."/>
            <person name="Belahbib H."/>
            <person name="Rocher C."/>
            <person name="Selva M."/>
            <person name="Riesgo A."/>
            <person name="Vervoort M."/>
            <person name="Leys S.P."/>
            <person name="Kodjabachian L."/>
            <person name="Le Bivic A."/>
            <person name="Borchiellini C."/>
            <person name="Claverie J.M."/>
            <person name="Renard E."/>
        </authorList>
    </citation>
    <scope>NUCLEOTIDE SEQUENCE [LARGE SCALE GENOMIC DNA]</scope>
    <source>
        <strain evidence="2">SPO-2</strain>
    </source>
</reference>
<dbReference type="Proteomes" id="UP001165289">
    <property type="component" value="Unassembled WGS sequence"/>
</dbReference>
<dbReference type="SMART" id="SM00220">
    <property type="entry name" value="S_TKc"/>
    <property type="match status" value="1"/>
</dbReference>
<dbReference type="GO" id="GO:0005634">
    <property type="term" value="C:nucleus"/>
    <property type="evidence" value="ECO:0007669"/>
    <property type="project" value="TreeGrafter"/>
</dbReference>
<dbReference type="InterPro" id="IPR000719">
    <property type="entry name" value="Prot_kinase_dom"/>
</dbReference>
<evidence type="ECO:0000313" key="2">
    <source>
        <dbReference type="EMBL" id="KAI6651044.1"/>
    </source>
</evidence>
<keyword evidence="3" id="KW-1185">Reference proteome</keyword>
<dbReference type="InterPro" id="IPR011009">
    <property type="entry name" value="Kinase-like_dom_sf"/>
</dbReference>
<sequence length="237" mass="26882">MLDSHSVRIINEFEILSTLEPHPNIVYHCALIYDKPTPSYVCSPKVSLDNIALFSVSESLPYSICTYLGRNHKNAAIETKRYVDWMKQVISTFSYLFDKNVFLRSIKHDNIMYDPEMNLIKLMGFDSAITSQTVPFYTELTSIGDLNSYLAPEILNAIPACNPSPFTSDRVDPSQYNNHEIPTLNYIYPYGSLNKSTSSPIPPMYASLVIRMLSYRPNDRPDLQAILSTIDTVITSC</sequence>
<protein>
    <recommendedName>
        <fullName evidence="1">Protein kinase domain-containing protein</fullName>
    </recommendedName>
</protein>
<proteinExistence type="predicted"/>
<evidence type="ECO:0000259" key="1">
    <source>
        <dbReference type="PROSITE" id="PS50011"/>
    </source>
</evidence>
<dbReference type="SUPFAM" id="SSF56112">
    <property type="entry name" value="Protein kinase-like (PK-like)"/>
    <property type="match status" value="1"/>
</dbReference>